<comment type="caution">
    <text evidence="6">The sequence shown here is derived from an EMBL/GenBank/DDBJ whole genome shotgun (WGS) entry which is preliminary data.</text>
</comment>
<protein>
    <recommendedName>
        <fullName evidence="2">histidine kinase</fullName>
        <ecNumber evidence="2">2.7.13.3</ecNumber>
    </recommendedName>
</protein>
<dbReference type="PROSITE" id="PS50109">
    <property type="entry name" value="HIS_KIN"/>
    <property type="match status" value="1"/>
</dbReference>
<proteinExistence type="predicted"/>
<gene>
    <name evidence="6" type="ORF">ACFQ39_03390</name>
</gene>
<dbReference type="InterPro" id="IPR003661">
    <property type="entry name" value="HisK_dim/P_dom"/>
</dbReference>
<sequence length="442" mass="49839">MEAIKDIELDKCHINFLNICFSDFPIKKVNEEVSAKITGYGTNINEKIRSFSDFVELLDMQRQESEGLEMKFDYDFISKTVLAEGKAAVFVDEAILTMKIEGNELKLFLRISSVYEFCEDNWKAVHFHGSLPQGTEGHQDTWTVNEWKNKNAELEKIILEKTNDLQKSLEDLKATQAQLIHSEKMASLGELTAGIAHEIQNPLNFVNNFAEVSNELIEELEEERSKENETKDEELVSEILNDLKENLKKINHHGKRADTIVKGMLQHSRKDAGQKELTNINVLADEFLRLTYHGLRAKDKSFNASLETDYDKRIGKLELVQQDIGRVLLNLISNAFYAVQEKSKTADKNYQPTVGIVTKKLKDSVEIIISDNGSGIPEAIKEKIFQPFFTTKPTGSGTGLGLSLSYDIAKAHQGELRVKSEEGEGSSFILSLPNHSVNIGNI</sequence>
<dbReference type="SUPFAM" id="SSF55874">
    <property type="entry name" value="ATPase domain of HSP90 chaperone/DNA topoisomerase II/histidine kinase"/>
    <property type="match status" value="1"/>
</dbReference>
<dbReference type="SMART" id="SM00387">
    <property type="entry name" value="HATPase_c"/>
    <property type="match status" value="1"/>
</dbReference>
<keyword evidence="3" id="KW-0597">Phosphoprotein</keyword>
<dbReference type="InterPro" id="IPR004358">
    <property type="entry name" value="Sig_transdc_His_kin-like_C"/>
</dbReference>
<dbReference type="Pfam" id="PF13474">
    <property type="entry name" value="SnoaL_3"/>
    <property type="match status" value="1"/>
</dbReference>
<reference evidence="7" key="1">
    <citation type="journal article" date="2019" name="Int. J. Syst. Evol. Microbiol.">
        <title>The Global Catalogue of Microorganisms (GCM) 10K type strain sequencing project: providing services to taxonomists for standard genome sequencing and annotation.</title>
        <authorList>
            <consortium name="The Broad Institute Genomics Platform"/>
            <consortium name="The Broad Institute Genome Sequencing Center for Infectious Disease"/>
            <person name="Wu L."/>
            <person name="Ma J."/>
        </authorList>
    </citation>
    <scope>NUCLEOTIDE SEQUENCE [LARGE SCALE GENOMIC DNA]</scope>
    <source>
        <strain evidence="7">CCUG 61485</strain>
    </source>
</reference>
<dbReference type="SUPFAM" id="SSF47384">
    <property type="entry name" value="Homodimeric domain of signal transducing histidine kinase"/>
    <property type="match status" value="1"/>
</dbReference>
<dbReference type="InterPro" id="IPR032710">
    <property type="entry name" value="NTF2-like_dom_sf"/>
</dbReference>
<evidence type="ECO:0000313" key="6">
    <source>
        <dbReference type="EMBL" id="MFD1314648.1"/>
    </source>
</evidence>
<comment type="catalytic activity">
    <reaction evidence="1">
        <text>ATP + protein L-histidine = ADP + protein N-phospho-L-histidine.</text>
        <dbReference type="EC" id="2.7.13.3"/>
    </reaction>
</comment>
<dbReference type="PANTHER" id="PTHR43065:SF42">
    <property type="entry name" value="TWO-COMPONENT SENSOR PPRA"/>
    <property type="match status" value="1"/>
</dbReference>
<dbReference type="Gene3D" id="3.30.565.10">
    <property type="entry name" value="Histidine kinase-like ATPase, C-terminal domain"/>
    <property type="match status" value="1"/>
</dbReference>
<dbReference type="EC" id="2.7.13.3" evidence="2"/>
<keyword evidence="7" id="KW-1185">Reference proteome</keyword>
<evidence type="ECO:0000256" key="3">
    <source>
        <dbReference type="ARBA" id="ARBA00022553"/>
    </source>
</evidence>
<keyword evidence="4" id="KW-0175">Coiled coil</keyword>
<dbReference type="SMART" id="SM00388">
    <property type="entry name" value="HisKA"/>
    <property type="match status" value="1"/>
</dbReference>
<dbReference type="Gene3D" id="1.10.287.130">
    <property type="match status" value="1"/>
</dbReference>
<evidence type="ECO:0000313" key="7">
    <source>
        <dbReference type="Proteomes" id="UP001597201"/>
    </source>
</evidence>
<dbReference type="GO" id="GO:0005524">
    <property type="term" value="F:ATP binding"/>
    <property type="evidence" value="ECO:0007669"/>
    <property type="project" value="UniProtKB-KW"/>
</dbReference>
<dbReference type="RefSeq" id="WP_377176458.1">
    <property type="nucleotide sequence ID" value="NZ_JBHTMY010000002.1"/>
</dbReference>
<name>A0ABW3XYI3_9FLAO</name>
<keyword evidence="6" id="KW-0547">Nucleotide-binding</keyword>
<evidence type="ECO:0000259" key="5">
    <source>
        <dbReference type="PROSITE" id="PS50109"/>
    </source>
</evidence>
<dbReference type="CDD" id="cd00082">
    <property type="entry name" value="HisKA"/>
    <property type="match status" value="1"/>
</dbReference>
<dbReference type="InterPro" id="IPR036097">
    <property type="entry name" value="HisK_dim/P_sf"/>
</dbReference>
<dbReference type="InterPro" id="IPR036890">
    <property type="entry name" value="HATPase_C_sf"/>
</dbReference>
<organism evidence="6 7">
    <name type="scientific">Namhaeicola litoreus</name>
    <dbReference type="NCBI Taxonomy" id="1052145"/>
    <lineage>
        <taxon>Bacteria</taxon>
        <taxon>Pseudomonadati</taxon>
        <taxon>Bacteroidota</taxon>
        <taxon>Flavobacteriia</taxon>
        <taxon>Flavobacteriales</taxon>
        <taxon>Flavobacteriaceae</taxon>
        <taxon>Namhaeicola</taxon>
    </lineage>
</organism>
<dbReference type="PANTHER" id="PTHR43065">
    <property type="entry name" value="SENSOR HISTIDINE KINASE"/>
    <property type="match status" value="1"/>
</dbReference>
<feature type="coiled-coil region" evidence="4">
    <location>
        <begin position="206"/>
        <end position="237"/>
    </location>
</feature>
<dbReference type="Proteomes" id="UP001597201">
    <property type="component" value="Unassembled WGS sequence"/>
</dbReference>
<evidence type="ECO:0000256" key="4">
    <source>
        <dbReference type="SAM" id="Coils"/>
    </source>
</evidence>
<dbReference type="InterPro" id="IPR003594">
    <property type="entry name" value="HATPase_dom"/>
</dbReference>
<dbReference type="Pfam" id="PF02518">
    <property type="entry name" value="HATPase_c"/>
    <property type="match status" value="1"/>
</dbReference>
<evidence type="ECO:0000256" key="1">
    <source>
        <dbReference type="ARBA" id="ARBA00000085"/>
    </source>
</evidence>
<accession>A0ABW3XYI3</accession>
<evidence type="ECO:0000256" key="2">
    <source>
        <dbReference type="ARBA" id="ARBA00012438"/>
    </source>
</evidence>
<dbReference type="SUPFAM" id="SSF54427">
    <property type="entry name" value="NTF2-like"/>
    <property type="match status" value="1"/>
</dbReference>
<dbReference type="EMBL" id="JBHTMY010000002">
    <property type="protein sequence ID" value="MFD1314648.1"/>
    <property type="molecule type" value="Genomic_DNA"/>
</dbReference>
<keyword evidence="6" id="KW-0067">ATP-binding</keyword>
<dbReference type="PRINTS" id="PR00344">
    <property type="entry name" value="BCTRLSENSOR"/>
</dbReference>
<dbReference type="InterPro" id="IPR037401">
    <property type="entry name" value="SnoaL-like"/>
</dbReference>
<dbReference type="InterPro" id="IPR005467">
    <property type="entry name" value="His_kinase_dom"/>
</dbReference>
<dbReference type="Pfam" id="PF00512">
    <property type="entry name" value="HisKA"/>
    <property type="match status" value="1"/>
</dbReference>
<feature type="domain" description="Histidine kinase" evidence="5">
    <location>
        <begin position="194"/>
        <end position="436"/>
    </location>
</feature>